<name>A0A8D8QLG8_9HEMI</name>
<evidence type="ECO:0000313" key="2">
    <source>
        <dbReference type="EMBL" id="CAG6633357.1"/>
    </source>
</evidence>
<reference evidence="2" key="1">
    <citation type="submission" date="2021-05" db="EMBL/GenBank/DDBJ databases">
        <authorList>
            <person name="Alioto T."/>
            <person name="Alioto T."/>
            <person name="Gomez Garrido J."/>
        </authorList>
    </citation>
    <scope>NUCLEOTIDE SEQUENCE</scope>
</reference>
<organism evidence="2">
    <name type="scientific">Cacopsylla melanoneura</name>
    <dbReference type="NCBI Taxonomy" id="428564"/>
    <lineage>
        <taxon>Eukaryota</taxon>
        <taxon>Metazoa</taxon>
        <taxon>Ecdysozoa</taxon>
        <taxon>Arthropoda</taxon>
        <taxon>Hexapoda</taxon>
        <taxon>Insecta</taxon>
        <taxon>Pterygota</taxon>
        <taxon>Neoptera</taxon>
        <taxon>Paraneoptera</taxon>
        <taxon>Hemiptera</taxon>
        <taxon>Sternorrhyncha</taxon>
        <taxon>Psylloidea</taxon>
        <taxon>Psyllidae</taxon>
        <taxon>Psyllinae</taxon>
        <taxon>Cacopsylla</taxon>
    </lineage>
</organism>
<dbReference type="AlphaFoldDB" id="A0A8D8QLG8"/>
<sequence length="113" mass="13932">MKKKETSRIQSAEMKFLGSMLGKTRRDRIRNVEIRRTLDMTSMEQQMIERRLRWYVKRMDRERIPGKMYEMEMAGRRPKGRPRHRYRDTIKNDVHRKVGNWELGRKRGPREIQ</sequence>
<accession>A0A8D8QLG8</accession>
<proteinExistence type="predicted"/>
<feature type="region of interest" description="Disordered" evidence="1">
    <location>
        <begin position="70"/>
        <end position="91"/>
    </location>
</feature>
<feature type="compositionally biased region" description="Basic residues" evidence="1">
    <location>
        <begin position="76"/>
        <end position="86"/>
    </location>
</feature>
<dbReference type="EMBL" id="HBUF01082501">
    <property type="protein sequence ID" value="CAG6633357.1"/>
    <property type="molecule type" value="Transcribed_RNA"/>
</dbReference>
<protein>
    <submittedName>
        <fullName evidence="2">Uncharacterized protein</fullName>
    </submittedName>
</protein>
<evidence type="ECO:0000256" key="1">
    <source>
        <dbReference type="SAM" id="MobiDB-lite"/>
    </source>
</evidence>